<dbReference type="PANTHER" id="PTHR47447">
    <property type="entry name" value="OS03G0856100 PROTEIN"/>
    <property type="match status" value="1"/>
</dbReference>
<evidence type="ECO:0000313" key="3">
    <source>
        <dbReference type="Proteomes" id="UP000186817"/>
    </source>
</evidence>
<dbReference type="Gene3D" id="1.25.40.10">
    <property type="entry name" value="Tetratricopeptide repeat domain"/>
    <property type="match status" value="1"/>
</dbReference>
<dbReference type="Proteomes" id="UP000186817">
    <property type="component" value="Unassembled WGS sequence"/>
</dbReference>
<evidence type="ECO:0000313" key="2">
    <source>
        <dbReference type="EMBL" id="OLP95849.1"/>
    </source>
</evidence>
<dbReference type="AlphaFoldDB" id="A0A1Q9DL26"/>
<dbReference type="PANTHER" id="PTHR47447:SF17">
    <property type="entry name" value="OS12G0638900 PROTEIN"/>
    <property type="match status" value="1"/>
</dbReference>
<proteinExistence type="predicted"/>
<dbReference type="OrthoDB" id="413290at2759"/>
<protein>
    <submittedName>
        <fullName evidence="2">Pentatricopeptide repeat-containing protein, mitochondrial</fullName>
    </submittedName>
</protein>
<dbReference type="EMBL" id="LSRX01000488">
    <property type="protein sequence ID" value="OLP95849.1"/>
    <property type="molecule type" value="Genomic_DNA"/>
</dbReference>
<evidence type="ECO:0000256" key="1">
    <source>
        <dbReference type="ARBA" id="ARBA00022737"/>
    </source>
</evidence>
<gene>
    <name evidence="2" type="ORF">AK812_SmicGene21964</name>
</gene>
<accession>A0A1Q9DL26</accession>
<comment type="caution">
    <text evidence="2">The sequence shown here is derived from an EMBL/GenBank/DDBJ whole genome shotgun (WGS) entry which is preliminary data.</text>
</comment>
<reference evidence="2 3" key="1">
    <citation type="submission" date="2016-02" db="EMBL/GenBank/DDBJ databases">
        <title>Genome analysis of coral dinoflagellate symbionts highlights evolutionary adaptations to a symbiotic lifestyle.</title>
        <authorList>
            <person name="Aranda M."/>
            <person name="Li Y."/>
            <person name="Liew Y.J."/>
            <person name="Baumgarten S."/>
            <person name="Simakov O."/>
            <person name="Wilson M."/>
            <person name="Piel J."/>
            <person name="Ashoor H."/>
            <person name="Bougouffa S."/>
            <person name="Bajic V.B."/>
            <person name="Ryu T."/>
            <person name="Ravasi T."/>
            <person name="Bayer T."/>
            <person name="Micklem G."/>
            <person name="Kim H."/>
            <person name="Bhak J."/>
            <person name="Lajeunesse T.C."/>
            <person name="Voolstra C.R."/>
        </authorList>
    </citation>
    <scope>NUCLEOTIDE SEQUENCE [LARGE SCALE GENOMIC DNA]</scope>
    <source>
        <strain evidence="2 3">CCMP2467</strain>
    </source>
</reference>
<keyword evidence="1" id="KW-0677">Repeat</keyword>
<name>A0A1Q9DL26_SYMMI</name>
<sequence length="312" mass="34633">MRLRPDTLTHGIAVGTCRSHLQWQWCLVCALDACLRYPGQPLAALYNGAMVACCDAGEQKLLPRLLREAREVHVELDVISFNTCISASEKLTKWPLSLQLLQVTYSTRLQADSTTYEAAITSCEQGSSWTYGLRLLMQLRMKATPTVSSFNAVMGSEMRVRWSEALQLFAELRANQQLPDMITHAALSSALQGSHQWKLLSSNLPHVRAEAMARLRVKNQSAPGGTCRLGATGLQEMQLVDKKHQQRQVSNVSALQAEVPILSRLEIWPPESPHWRVAGPLIVPQNLREQELVQMAVRSAAVVSSGACERLL</sequence>
<organism evidence="2 3">
    <name type="scientific">Symbiodinium microadriaticum</name>
    <name type="common">Dinoflagellate</name>
    <name type="synonym">Zooxanthella microadriatica</name>
    <dbReference type="NCBI Taxonomy" id="2951"/>
    <lineage>
        <taxon>Eukaryota</taxon>
        <taxon>Sar</taxon>
        <taxon>Alveolata</taxon>
        <taxon>Dinophyceae</taxon>
        <taxon>Suessiales</taxon>
        <taxon>Symbiodiniaceae</taxon>
        <taxon>Symbiodinium</taxon>
    </lineage>
</organism>
<keyword evidence="3" id="KW-1185">Reference proteome</keyword>
<dbReference type="InterPro" id="IPR011990">
    <property type="entry name" value="TPR-like_helical_dom_sf"/>
</dbReference>